<evidence type="ECO:0000256" key="6">
    <source>
        <dbReference type="ARBA" id="ARBA00023242"/>
    </source>
</evidence>
<reference evidence="9" key="1">
    <citation type="submission" date="2021-03" db="EMBL/GenBank/DDBJ databases">
        <title>Chromosome level genome of the anhydrobiotic midge Polypedilum vanderplanki.</title>
        <authorList>
            <person name="Yoshida Y."/>
            <person name="Kikawada T."/>
            <person name="Gusev O."/>
        </authorList>
    </citation>
    <scope>NUCLEOTIDE SEQUENCE</scope>
    <source>
        <strain evidence="9">NIAS01</strain>
        <tissue evidence="9">Whole body or cell culture</tissue>
    </source>
</reference>
<feature type="domain" description="C2H2-type" evidence="8">
    <location>
        <begin position="255"/>
        <end position="282"/>
    </location>
</feature>
<comment type="subcellular location">
    <subcellularLocation>
        <location evidence="1">Nucleus</location>
    </subcellularLocation>
</comment>
<keyword evidence="10" id="KW-1185">Reference proteome</keyword>
<dbReference type="AlphaFoldDB" id="A0A9J6C7T1"/>
<keyword evidence="5" id="KW-0862">Zinc</keyword>
<evidence type="ECO:0000256" key="2">
    <source>
        <dbReference type="ARBA" id="ARBA00022723"/>
    </source>
</evidence>
<dbReference type="SMART" id="SM00355">
    <property type="entry name" value="ZnF_C2H2"/>
    <property type="match status" value="2"/>
</dbReference>
<dbReference type="GO" id="GO:0000981">
    <property type="term" value="F:DNA-binding transcription factor activity, RNA polymerase II-specific"/>
    <property type="evidence" value="ECO:0007669"/>
    <property type="project" value="TreeGrafter"/>
</dbReference>
<organism evidence="9 10">
    <name type="scientific">Polypedilum vanderplanki</name>
    <name type="common">Sleeping chironomid midge</name>
    <dbReference type="NCBI Taxonomy" id="319348"/>
    <lineage>
        <taxon>Eukaryota</taxon>
        <taxon>Metazoa</taxon>
        <taxon>Ecdysozoa</taxon>
        <taxon>Arthropoda</taxon>
        <taxon>Hexapoda</taxon>
        <taxon>Insecta</taxon>
        <taxon>Pterygota</taxon>
        <taxon>Neoptera</taxon>
        <taxon>Endopterygota</taxon>
        <taxon>Diptera</taxon>
        <taxon>Nematocera</taxon>
        <taxon>Chironomoidea</taxon>
        <taxon>Chironomidae</taxon>
        <taxon>Chironominae</taxon>
        <taxon>Polypedilum</taxon>
        <taxon>Polypedilum</taxon>
    </lineage>
</organism>
<evidence type="ECO:0000256" key="1">
    <source>
        <dbReference type="ARBA" id="ARBA00004123"/>
    </source>
</evidence>
<keyword evidence="4 7" id="KW-0863">Zinc-finger</keyword>
<dbReference type="GO" id="GO:0008270">
    <property type="term" value="F:zinc ion binding"/>
    <property type="evidence" value="ECO:0007669"/>
    <property type="project" value="UniProtKB-KW"/>
</dbReference>
<accession>A0A9J6C7T1</accession>
<keyword evidence="3" id="KW-0677">Repeat</keyword>
<comment type="caution">
    <text evidence="9">The sequence shown here is derived from an EMBL/GenBank/DDBJ whole genome shotgun (WGS) entry which is preliminary data.</text>
</comment>
<feature type="domain" description="C2H2-type" evidence="8">
    <location>
        <begin position="225"/>
        <end position="252"/>
    </location>
</feature>
<dbReference type="PROSITE" id="PS00028">
    <property type="entry name" value="ZINC_FINGER_C2H2_1"/>
    <property type="match status" value="1"/>
</dbReference>
<evidence type="ECO:0000313" key="9">
    <source>
        <dbReference type="EMBL" id="KAG5677867.1"/>
    </source>
</evidence>
<protein>
    <recommendedName>
        <fullName evidence="8">C2H2-type domain-containing protein</fullName>
    </recommendedName>
</protein>
<gene>
    <name evidence="9" type="ORF">PVAND_007585</name>
</gene>
<name>A0A9J6C7T1_POLVA</name>
<dbReference type="GO" id="GO:0005634">
    <property type="term" value="C:nucleus"/>
    <property type="evidence" value="ECO:0007669"/>
    <property type="project" value="UniProtKB-SubCell"/>
</dbReference>
<evidence type="ECO:0000259" key="8">
    <source>
        <dbReference type="PROSITE" id="PS50157"/>
    </source>
</evidence>
<dbReference type="SUPFAM" id="SSF57667">
    <property type="entry name" value="beta-beta-alpha zinc fingers"/>
    <property type="match status" value="1"/>
</dbReference>
<dbReference type="PANTHER" id="PTHR24394">
    <property type="entry name" value="ZINC FINGER PROTEIN"/>
    <property type="match status" value="1"/>
</dbReference>
<dbReference type="EMBL" id="JADBJN010000002">
    <property type="protein sequence ID" value="KAG5677867.1"/>
    <property type="molecule type" value="Genomic_DNA"/>
</dbReference>
<dbReference type="InterPro" id="IPR036236">
    <property type="entry name" value="Znf_C2H2_sf"/>
</dbReference>
<dbReference type="PROSITE" id="PS50157">
    <property type="entry name" value="ZINC_FINGER_C2H2_2"/>
    <property type="match status" value="2"/>
</dbReference>
<evidence type="ECO:0000256" key="7">
    <source>
        <dbReference type="PROSITE-ProRule" id="PRU00042"/>
    </source>
</evidence>
<keyword evidence="6" id="KW-0539">Nucleus</keyword>
<evidence type="ECO:0000256" key="5">
    <source>
        <dbReference type="ARBA" id="ARBA00022833"/>
    </source>
</evidence>
<sequence length="289" mass="33625">MFLNLIKSVNIEPVVEFSDDNLECFAIKIILSKQSFGSAASSFEFSTNESNLKLKINVNREVLEGAKKQSSEVCQTPSNILSVQSVSSKKPKEITKKRRISDSIICIDQEEAKIEEKIKQPKIQKRKTLNKTLKVINSKFSLDEYDDDVERMNDTESESENDEVEYPIQFKNKLKTEKINLTYNVKQSEFLNINPIRTEKGNETKSNESKLQLKNYKRNTKNLKFICIICNKSFKNAQNLKHHTWTHDKNREKRFKCDICQYGSDFNSQLKKHKLIHQKREACSTLKES</sequence>
<evidence type="ECO:0000256" key="4">
    <source>
        <dbReference type="ARBA" id="ARBA00022771"/>
    </source>
</evidence>
<evidence type="ECO:0000256" key="3">
    <source>
        <dbReference type="ARBA" id="ARBA00022737"/>
    </source>
</evidence>
<dbReference type="Proteomes" id="UP001107558">
    <property type="component" value="Chromosome 2"/>
</dbReference>
<dbReference type="Pfam" id="PF00096">
    <property type="entry name" value="zf-C2H2"/>
    <property type="match status" value="1"/>
</dbReference>
<keyword evidence="2" id="KW-0479">Metal-binding</keyword>
<dbReference type="PANTHER" id="PTHR24394:SF44">
    <property type="entry name" value="ZINC FINGER PROTEIN 271-LIKE"/>
    <property type="match status" value="1"/>
</dbReference>
<proteinExistence type="predicted"/>
<dbReference type="Gene3D" id="3.30.160.60">
    <property type="entry name" value="Classic Zinc Finger"/>
    <property type="match status" value="1"/>
</dbReference>
<evidence type="ECO:0000313" key="10">
    <source>
        <dbReference type="Proteomes" id="UP001107558"/>
    </source>
</evidence>
<dbReference type="InterPro" id="IPR013087">
    <property type="entry name" value="Znf_C2H2_type"/>
</dbReference>